<evidence type="ECO:0000313" key="3">
    <source>
        <dbReference type="Proteomes" id="UP000193862"/>
    </source>
</evidence>
<dbReference type="InterPro" id="IPR038162">
    <property type="entry name" value="SoxY_sf"/>
</dbReference>
<evidence type="ECO:0000259" key="1">
    <source>
        <dbReference type="Pfam" id="PF13501"/>
    </source>
</evidence>
<keyword evidence="3" id="KW-1185">Reference proteome</keyword>
<reference evidence="2 3" key="1">
    <citation type="submission" date="2017-03" db="EMBL/GenBank/DDBJ databases">
        <authorList>
            <person name="Afonso C.L."/>
            <person name="Miller P.J."/>
            <person name="Scott M.A."/>
            <person name="Spackman E."/>
            <person name="Goraichik I."/>
            <person name="Dimitrov K.M."/>
            <person name="Suarez D.L."/>
            <person name="Swayne D.E."/>
        </authorList>
    </citation>
    <scope>NUCLEOTIDE SEQUENCE [LARGE SCALE GENOMIC DNA]</scope>
    <source>
        <strain evidence="2 3">CECT 8620</strain>
    </source>
</reference>
<dbReference type="Gene3D" id="2.60.40.2470">
    <property type="entry name" value="SoxY domain"/>
    <property type="match status" value="1"/>
</dbReference>
<gene>
    <name evidence="2" type="ORF">AQS8620_03080</name>
</gene>
<dbReference type="InterPro" id="IPR006311">
    <property type="entry name" value="TAT_signal"/>
</dbReference>
<dbReference type="Proteomes" id="UP000193862">
    <property type="component" value="Unassembled WGS sequence"/>
</dbReference>
<dbReference type="AlphaFoldDB" id="A0A1Y5TNR8"/>
<organism evidence="2 3">
    <name type="scientific">Aquimixticola soesokkakensis</name>
    <dbReference type="NCBI Taxonomy" id="1519096"/>
    <lineage>
        <taxon>Bacteria</taxon>
        <taxon>Pseudomonadati</taxon>
        <taxon>Pseudomonadota</taxon>
        <taxon>Alphaproteobacteria</taxon>
        <taxon>Rhodobacterales</taxon>
        <taxon>Paracoccaceae</taxon>
        <taxon>Aquimixticola</taxon>
    </lineage>
</organism>
<feature type="domain" description="Ig-like SoxY" evidence="1">
    <location>
        <begin position="54"/>
        <end position="121"/>
    </location>
</feature>
<evidence type="ECO:0000313" key="2">
    <source>
        <dbReference type="EMBL" id="SLN66247.1"/>
    </source>
</evidence>
<name>A0A1Y5TNR8_9RHOB</name>
<dbReference type="EMBL" id="FWFS01000012">
    <property type="protein sequence ID" value="SLN66247.1"/>
    <property type="molecule type" value="Genomic_DNA"/>
</dbReference>
<dbReference type="InterPro" id="IPR032711">
    <property type="entry name" value="SoxY"/>
</dbReference>
<accession>A0A1Y5TNR8</accession>
<proteinExistence type="predicted"/>
<dbReference type="PROSITE" id="PS51318">
    <property type="entry name" value="TAT"/>
    <property type="match status" value="1"/>
</dbReference>
<sequence>MRAVAGENVLKLTRRDVLSLGFGATAAMLLPARPAMAMGDAIAIYTNGVVPQAASAGSLRLGLPQIIGDARRVPVVLEAVQARRLALFAKGAPSVLLADVRFGPRAGARRFETSVRLGTQDTPERGADAVQDLVLVAEIEPNRFVQLETAVSLSGGGYAN</sequence>
<dbReference type="Pfam" id="PF13501">
    <property type="entry name" value="SoxY"/>
    <property type="match status" value="1"/>
</dbReference>
<protein>
    <submittedName>
        <fullName evidence="2">Sulfur oxidation protein SoxY</fullName>
    </submittedName>
</protein>